<dbReference type="EMBL" id="QGKX02000996">
    <property type="protein sequence ID" value="KAF3557380.1"/>
    <property type="molecule type" value="Genomic_DNA"/>
</dbReference>
<protein>
    <submittedName>
        <fullName evidence="1">Uncharacterized protein</fullName>
    </submittedName>
</protein>
<dbReference type="AlphaFoldDB" id="A0A8S9R438"/>
<evidence type="ECO:0000313" key="1">
    <source>
        <dbReference type="EMBL" id="KAF3557380.1"/>
    </source>
</evidence>
<proteinExistence type="predicted"/>
<comment type="caution">
    <text evidence="1">The sequence shown here is derived from an EMBL/GenBank/DDBJ whole genome shotgun (WGS) entry which is preliminary data.</text>
</comment>
<gene>
    <name evidence="1" type="ORF">F2Q69_00012788</name>
</gene>
<evidence type="ECO:0000313" key="2">
    <source>
        <dbReference type="Proteomes" id="UP000712600"/>
    </source>
</evidence>
<organism evidence="1 2">
    <name type="scientific">Brassica cretica</name>
    <name type="common">Mustard</name>
    <dbReference type="NCBI Taxonomy" id="69181"/>
    <lineage>
        <taxon>Eukaryota</taxon>
        <taxon>Viridiplantae</taxon>
        <taxon>Streptophyta</taxon>
        <taxon>Embryophyta</taxon>
        <taxon>Tracheophyta</taxon>
        <taxon>Spermatophyta</taxon>
        <taxon>Magnoliopsida</taxon>
        <taxon>eudicotyledons</taxon>
        <taxon>Gunneridae</taxon>
        <taxon>Pentapetalae</taxon>
        <taxon>rosids</taxon>
        <taxon>malvids</taxon>
        <taxon>Brassicales</taxon>
        <taxon>Brassicaceae</taxon>
        <taxon>Brassiceae</taxon>
        <taxon>Brassica</taxon>
    </lineage>
</organism>
<accession>A0A8S9R438</accession>
<reference evidence="1" key="1">
    <citation type="submission" date="2019-12" db="EMBL/GenBank/DDBJ databases">
        <title>Genome sequencing and annotation of Brassica cretica.</title>
        <authorList>
            <person name="Studholme D.J."/>
            <person name="Sarris P."/>
        </authorList>
    </citation>
    <scope>NUCLEOTIDE SEQUENCE</scope>
    <source>
        <strain evidence="1">PFS-109/04</strain>
        <tissue evidence="1">Leaf</tissue>
    </source>
</reference>
<name>A0A8S9R438_BRACR</name>
<sequence length="82" mass="9260">MSNDIKVCRAALARTAFNLMITTVGRFRNDLEESGDFGGVELDFLCHWSEANPTVRSEVMHVLLKSAQSASREEVVEEMKER</sequence>
<dbReference type="Proteomes" id="UP000712600">
    <property type="component" value="Unassembled WGS sequence"/>
</dbReference>